<comment type="caution">
    <text evidence="3">The sequence shown here is derived from an EMBL/GenBank/DDBJ whole genome shotgun (WGS) entry which is preliminary data.</text>
</comment>
<dbReference type="InterPro" id="IPR013154">
    <property type="entry name" value="ADH-like_N"/>
</dbReference>
<dbReference type="InterPro" id="IPR013149">
    <property type="entry name" value="ADH-like_C"/>
</dbReference>
<gene>
    <name evidence="3" type="ORF">OEG82_10800</name>
</gene>
<reference evidence="3" key="1">
    <citation type="submission" date="2022-10" db="EMBL/GenBank/DDBJ databases">
        <title>Hoeflea sp. J2-29, isolated from marine algae.</title>
        <authorList>
            <person name="Kristyanto S."/>
            <person name="Kim J.M."/>
            <person name="Jeon C.O."/>
        </authorList>
    </citation>
    <scope>NUCLEOTIDE SEQUENCE</scope>
    <source>
        <strain evidence="3">J2-29</strain>
    </source>
</reference>
<feature type="domain" description="Enoyl reductase (ER)" evidence="2">
    <location>
        <begin position="7"/>
        <end position="334"/>
    </location>
</feature>
<dbReference type="SUPFAM" id="SSF50129">
    <property type="entry name" value="GroES-like"/>
    <property type="match status" value="1"/>
</dbReference>
<dbReference type="RefSeq" id="WP_267614923.1">
    <property type="nucleotide sequence ID" value="NZ_JAOVZQ010000001.1"/>
</dbReference>
<evidence type="ECO:0000259" key="2">
    <source>
        <dbReference type="SMART" id="SM00829"/>
    </source>
</evidence>
<dbReference type="SUPFAM" id="SSF51735">
    <property type="entry name" value="NAD(P)-binding Rossmann-fold domains"/>
    <property type="match status" value="1"/>
</dbReference>
<dbReference type="Pfam" id="PF08240">
    <property type="entry name" value="ADH_N"/>
    <property type="match status" value="1"/>
</dbReference>
<keyword evidence="4" id="KW-1185">Reference proteome</keyword>
<dbReference type="SMART" id="SM00829">
    <property type="entry name" value="PKS_ER"/>
    <property type="match status" value="1"/>
</dbReference>
<dbReference type="InterPro" id="IPR050129">
    <property type="entry name" value="Zn_alcohol_dh"/>
</dbReference>
<proteinExistence type="predicted"/>
<dbReference type="Gene3D" id="3.90.180.10">
    <property type="entry name" value="Medium-chain alcohol dehydrogenases, catalytic domain"/>
    <property type="match status" value="1"/>
</dbReference>
<evidence type="ECO:0000256" key="1">
    <source>
        <dbReference type="ARBA" id="ARBA00023002"/>
    </source>
</evidence>
<protein>
    <submittedName>
        <fullName evidence="3">Zinc-binding alcohol dehydrogenase family protein</fullName>
    </submittedName>
</protein>
<dbReference type="Pfam" id="PF00107">
    <property type="entry name" value="ADH_zinc_N"/>
    <property type="match status" value="1"/>
</dbReference>
<dbReference type="CDD" id="cd08261">
    <property type="entry name" value="Zn_ADH7"/>
    <property type="match status" value="1"/>
</dbReference>
<dbReference type="InterPro" id="IPR036291">
    <property type="entry name" value="NAD(P)-bd_dom_sf"/>
</dbReference>
<accession>A0ABT3YF51</accession>
<dbReference type="Gene3D" id="3.40.50.720">
    <property type="entry name" value="NAD(P)-binding Rossmann-like Domain"/>
    <property type="match status" value="1"/>
</dbReference>
<dbReference type="PANTHER" id="PTHR43401">
    <property type="entry name" value="L-THREONINE 3-DEHYDROGENASE"/>
    <property type="match status" value="1"/>
</dbReference>
<dbReference type="EMBL" id="JAOVZQ010000001">
    <property type="protein sequence ID" value="MCY0094510.1"/>
    <property type="molecule type" value="Genomic_DNA"/>
</dbReference>
<keyword evidence="1" id="KW-0560">Oxidoreductase</keyword>
<name>A0ABT3YF51_9HYPH</name>
<evidence type="ECO:0000313" key="4">
    <source>
        <dbReference type="Proteomes" id="UP001081283"/>
    </source>
</evidence>
<dbReference type="Proteomes" id="UP001081283">
    <property type="component" value="Unassembled WGS sequence"/>
</dbReference>
<organism evidence="3 4">
    <name type="scientific">Hoeflea ulvae</name>
    <dbReference type="NCBI Taxonomy" id="2983764"/>
    <lineage>
        <taxon>Bacteria</taxon>
        <taxon>Pseudomonadati</taxon>
        <taxon>Pseudomonadota</taxon>
        <taxon>Alphaproteobacteria</taxon>
        <taxon>Hyphomicrobiales</taxon>
        <taxon>Rhizobiaceae</taxon>
        <taxon>Hoeflea</taxon>
    </lineage>
</organism>
<evidence type="ECO:0000313" key="3">
    <source>
        <dbReference type="EMBL" id="MCY0094510.1"/>
    </source>
</evidence>
<sequence>MNSVACTQPGSLEIRQISRPVRSDGDVRLKIRRIGICGTDYHIFEGKHPFLNYPRVMGHELAAEILETGPDSAYAVGDHVIVNPYIACGTCRACTRGKPNCCTAIAVLGVHRDGGMCEEICIPERNLVPAEGLSLDACATVEFLAIGAHAVRRSGIAPDDRVLVTGAGPIGLGAAIFARLAGAEVSILDLDPDRLKEACAIAGDCQPILAGATADAEISRLTEGDGFDAVFDATGNLASIQSGFARVAHGGRYILVSVVNETVSFSDPEFHKREMSLIGSRNATSEDFRTVIAGHKAGHVALERIITHRTDFAGAVTDLPRWASQKDGLIKAMITLD</sequence>
<dbReference type="InterPro" id="IPR011032">
    <property type="entry name" value="GroES-like_sf"/>
</dbReference>
<dbReference type="PANTHER" id="PTHR43401:SF3">
    <property type="entry name" value="L-GALACTONATE-5-DEHYDROGENASE"/>
    <property type="match status" value="1"/>
</dbReference>
<dbReference type="InterPro" id="IPR020843">
    <property type="entry name" value="ER"/>
</dbReference>